<dbReference type="eggNOG" id="COG3429">
    <property type="taxonomic scope" value="Bacteria"/>
</dbReference>
<evidence type="ECO:0000259" key="2">
    <source>
        <dbReference type="Pfam" id="PF20171"/>
    </source>
</evidence>
<feature type="domain" description="Glucose-6-phosphate dehydrogenase assembly protein OpcA C-terminal" evidence="2">
    <location>
        <begin position="166"/>
        <end position="296"/>
    </location>
</feature>
<keyword evidence="4" id="KW-1185">Reference proteome</keyword>
<dbReference type="OrthoDB" id="128564at2"/>
<evidence type="ECO:0000313" key="3">
    <source>
        <dbReference type="EMBL" id="GAB77201.1"/>
    </source>
</evidence>
<name>K6ULF4_9MICO</name>
<reference evidence="3 4" key="1">
    <citation type="submission" date="2012-08" db="EMBL/GenBank/DDBJ databases">
        <title>Whole genome shotgun sequence of Austwickia chelonae NBRC 105200.</title>
        <authorList>
            <person name="Yoshida I."/>
            <person name="Hosoyama A."/>
            <person name="Tsuchikane K."/>
            <person name="Katsumata H."/>
            <person name="Ando Y."/>
            <person name="Ohji S."/>
            <person name="Hamada M."/>
            <person name="Tamura T."/>
            <person name="Yamazoe A."/>
            <person name="Yamazaki S."/>
            <person name="Fujita N."/>
        </authorList>
    </citation>
    <scope>NUCLEOTIDE SEQUENCE [LARGE SCALE GENOMIC DNA]</scope>
    <source>
        <strain evidence="3 4">NBRC 105200</strain>
    </source>
</reference>
<feature type="domain" description="Glucose-6-phosphate dehydrogenase assembly protein OpcA N-terminal" evidence="1">
    <location>
        <begin position="51"/>
        <end position="158"/>
    </location>
</feature>
<protein>
    <submittedName>
        <fullName evidence="3">OxPP cycle protein OpcA</fullName>
    </submittedName>
</protein>
<proteinExistence type="predicted"/>
<dbReference type="AlphaFoldDB" id="K6ULF4"/>
<dbReference type="PANTHER" id="PTHR38658">
    <property type="entry name" value="OXPP CYCLE PROTEIN OPCA-RELATED"/>
    <property type="match status" value="1"/>
</dbReference>
<dbReference type="Pfam" id="PF10128">
    <property type="entry name" value="OpcA_G6PD_assem"/>
    <property type="match status" value="1"/>
</dbReference>
<dbReference type="Proteomes" id="UP000008495">
    <property type="component" value="Unassembled WGS sequence"/>
</dbReference>
<comment type="caution">
    <text evidence="3">The sequence shown here is derived from an EMBL/GenBank/DDBJ whole genome shotgun (WGS) entry which is preliminary data.</text>
</comment>
<dbReference type="InterPro" id="IPR046801">
    <property type="entry name" value="OpcA_G6PD_N"/>
</dbReference>
<dbReference type="InterPro" id="IPR004555">
    <property type="entry name" value="G6PDH_assembly_OpcA"/>
</dbReference>
<evidence type="ECO:0000313" key="4">
    <source>
        <dbReference type="Proteomes" id="UP000008495"/>
    </source>
</evidence>
<dbReference type="InterPro" id="IPR046802">
    <property type="entry name" value="OpcA_G6PD_C"/>
</dbReference>
<dbReference type="STRING" id="100225.SAMN05421595_1016"/>
<sequence length="309" mass="33199">MIVDLPGTTVGALSSRLQGLREDTGAMALSRVLTLVIVVDDEHAEETLRVATQATHQHPSRIVCVVNSTRRGKNRIDGQIRVGGDAGASEIVVLRLFGEVNGHAESVVLPFLLPDSPVVAWWPQNAPKNPAQDPVGALARRRITDAEHSSDPLKAIFARPRTYAAGDTDLAWTRVTRWRGVLAAALEQPPFEPVIHVTVCGGEDSASTDLIAGWLAHRLECSVTRERAAPGAGLLSVVLERESGALELTRPDGLVAVLSQPGQPVRRIALARRTDEECLADELARLDPDEVYEESLVKGLPLVKGAAES</sequence>
<organism evidence="3 4">
    <name type="scientific">Austwickia chelonae NBRC 105200</name>
    <dbReference type="NCBI Taxonomy" id="1184607"/>
    <lineage>
        <taxon>Bacteria</taxon>
        <taxon>Bacillati</taxon>
        <taxon>Actinomycetota</taxon>
        <taxon>Actinomycetes</taxon>
        <taxon>Micrococcales</taxon>
        <taxon>Dermatophilaceae</taxon>
        <taxon>Austwickia</taxon>
    </lineage>
</organism>
<dbReference type="RefSeq" id="WP_006501953.1">
    <property type="nucleotide sequence ID" value="NZ_BAGZ01000005.1"/>
</dbReference>
<evidence type="ECO:0000259" key="1">
    <source>
        <dbReference type="Pfam" id="PF10128"/>
    </source>
</evidence>
<accession>K6ULF4</accession>
<dbReference type="EMBL" id="BAGZ01000005">
    <property type="protein sequence ID" value="GAB77201.1"/>
    <property type="molecule type" value="Genomic_DNA"/>
</dbReference>
<dbReference type="Pfam" id="PF20171">
    <property type="entry name" value="OpcA_G6PD_C"/>
    <property type="match status" value="1"/>
</dbReference>
<dbReference type="PANTHER" id="PTHR38658:SF1">
    <property type="entry name" value="OXPP CYCLE PROTEIN OPCA-RELATED"/>
    <property type="match status" value="1"/>
</dbReference>
<gene>
    <name evidence="3" type="primary">opcA</name>
    <name evidence="3" type="ORF">AUCHE_05_01060</name>
</gene>